<dbReference type="Gene3D" id="3.40.50.2000">
    <property type="entry name" value="Glycogen Phosphorylase B"/>
    <property type="match status" value="1"/>
</dbReference>
<organism evidence="2 3">
    <name type="scientific">Vibrio artabrorum</name>
    <dbReference type="NCBI Taxonomy" id="446374"/>
    <lineage>
        <taxon>Bacteria</taxon>
        <taxon>Pseudomonadati</taxon>
        <taxon>Pseudomonadota</taxon>
        <taxon>Gammaproteobacteria</taxon>
        <taxon>Vibrionales</taxon>
        <taxon>Vibrionaceae</taxon>
        <taxon>Vibrio</taxon>
    </lineage>
</organism>
<reference evidence="3" key="1">
    <citation type="journal article" date="2019" name="Int. J. Syst. Evol. Microbiol.">
        <title>The Global Catalogue of Microorganisms (GCM) 10K type strain sequencing project: providing services to taxonomists for standard genome sequencing and annotation.</title>
        <authorList>
            <consortium name="The Broad Institute Genomics Platform"/>
            <consortium name="The Broad Institute Genome Sequencing Center for Infectious Disease"/>
            <person name="Wu L."/>
            <person name="Ma J."/>
        </authorList>
    </citation>
    <scope>NUCLEOTIDE SEQUENCE [LARGE SCALE GENOMIC DNA]</scope>
    <source>
        <strain evidence="3">CECT 7226</strain>
    </source>
</reference>
<evidence type="ECO:0008006" key="4">
    <source>
        <dbReference type="Google" id="ProtNLM"/>
    </source>
</evidence>
<keyword evidence="1" id="KW-0472">Membrane</keyword>
<keyword evidence="1" id="KW-1133">Transmembrane helix</keyword>
<dbReference type="EMBL" id="JAUFQY010000001">
    <property type="protein sequence ID" value="MDN3700438.1"/>
    <property type="molecule type" value="Genomic_DNA"/>
</dbReference>
<protein>
    <recommendedName>
        <fullName evidence="4">Glycosyltransferase</fullName>
    </recommendedName>
</protein>
<feature type="transmembrane region" description="Helical" evidence="1">
    <location>
        <begin position="51"/>
        <end position="70"/>
    </location>
</feature>
<feature type="transmembrane region" description="Helical" evidence="1">
    <location>
        <begin position="90"/>
        <end position="109"/>
    </location>
</feature>
<evidence type="ECO:0000313" key="2">
    <source>
        <dbReference type="EMBL" id="MDN3700438.1"/>
    </source>
</evidence>
<proteinExistence type="predicted"/>
<sequence>MKVLQLAKYFPPFYGGIETITYDLYKHTNESMENIDMDVIYCKKDIDNGSVFSSLGGSLFSSNILFTILSTPFSKEYLEHWIEVRNDYDIVHVHFPNPMAAFCLFFFQLKQR</sequence>
<evidence type="ECO:0000313" key="3">
    <source>
        <dbReference type="Proteomes" id="UP001223712"/>
    </source>
</evidence>
<evidence type="ECO:0000256" key="1">
    <source>
        <dbReference type="SAM" id="Phobius"/>
    </source>
</evidence>
<comment type="caution">
    <text evidence="2">The sequence shown here is derived from an EMBL/GenBank/DDBJ whole genome shotgun (WGS) entry which is preliminary data.</text>
</comment>
<dbReference type="Proteomes" id="UP001223712">
    <property type="component" value="Unassembled WGS sequence"/>
</dbReference>
<keyword evidence="1" id="KW-0812">Transmembrane</keyword>
<gene>
    <name evidence="2" type="ORF">QWY96_05260</name>
</gene>
<accession>A0ABT8CIF6</accession>
<keyword evidence="3" id="KW-1185">Reference proteome</keyword>
<dbReference type="RefSeq" id="WP_290334722.1">
    <property type="nucleotide sequence ID" value="NZ_JAUFQY010000001.1"/>
</dbReference>
<name>A0ABT8CIF6_9VIBR</name>
<dbReference type="SUPFAM" id="SSF53756">
    <property type="entry name" value="UDP-Glycosyltransferase/glycogen phosphorylase"/>
    <property type="match status" value="1"/>
</dbReference>